<feature type="compositionally biased region" description="Pro residues" evidence="1">
    <location>
        <begin position="61"/>
        <end position="88"/>
    </location>
</feature>
<gene>
    <name evidence="3" type="primary">LOC116490630</name>
</gene>
<dbReference type="AlphaFoldDB" id="A0A6J3D3H2"/>
<dbReference type="InParanoid" id="A0A6J3D3H2"/>
<accession>A0A6J3D3H2</accession>
<dbReference type="RefSeq" id="XP_032045901.1">
    <property type="nucleotide sequence ID" value="XM_032190010.1"/>
</dbReference>
<feature type="compositionally biased region" description="Low complexity" evidence="1">
    <location>
        <begin position="89"/>
        <end position="100"/>
    </location>
</feature>
<feature type="compositionally biased region" description="Low complexity" evidence="1">
    <location>
        <begin position="165"/>
        <end position="180"/>
    </location>
</feature>
<name>A0A6J3D3H2_AYTFU</name>
<evidence type="ECO:0000256" key="1">
    <source>
        <dbReference type="SAM" id="MobiDB-lite"/>
    </source>
</evidence>
<feature type="region of interest" description="Disordered" evidence="1">
    <location>
        <begin position="1"/>
        <end position="317"/>
    </location>
</feature>
<keyword evidence="2" id="KW-1185">Reference proteome</keyword>
<dbReference type="GeneID" id="116490630"/>
<reference evidence="3" key="1">
    <citation type="submission" date="2025-08" db="UniProtKB">
        <authorList>
            <consortium name="RefSeq"/>
        </authorList>
    </citation>
    <scope>IDENTIFICATION</scope>
    <source>
        <tissue evidence="3">Lung</tissue>
    </source>
</reference>
<dbReference type="KEGG" id="aful:116490630"/>
<feature type="compositionally biased region" description="Low complexity" evidence="1">
    <location>
        <begin position="247"/>
        <end position="260"/>
    </location>
</feature>
<organism evidence="2 3">
    <name type="scientific">Aythya fuligula</name>
    <name type="common">Tufted duck</name>
    <name type="synonym">Anas fuligula</name>
    <dbReference type="NCBI Taxonomy" id="219594"/>
    <lineage>
        <taxon>Eukaryota</taxon>
        <taxon>Metazoa</taxon>
        <taxon>Chordata</taxon>
        <taxon>Craniata</taxon>
        <taxon>Vertebrata</taxon>
        <taxon>Euteleostomi</taxon>
        <taxon>Archelosauria</taxon>
        <taxon>Archosauria</taxon>
        <taxon>Dinosauria</taxon>
        <taxon>Saurischia</taxon>
        <taxon>Theropoda</taxon>
        <taxon>Coelurosauria</taxon>
        <taxon>Aves</taxon>
        <taxon>Neognathae</taxon>
        <taxon>Galloanserae</taxon>
        <taxon>Anseriformes</taxon>
        <taxon>Anatidae</taxon>
        <taxon>Aythyinae</taxon>
        <taxon>Aythya</taxon>
    </lineage>
</organism>
<dbReference type="Proteomes" id="UP000504639">
    <property type="component" value="Chromosome 6"/>
</dbReference>
<feature type="compositionally biased region" description="Low complexity" evidence="1">
    <location>
        <begin position="298"/>
        <end position="317"/>
    </location>
</feature>
<feature type="compositionally biased region" description="Polar residues" evidence="1">
    <location>
        <begin position="1"/>
        <end position="17"/>
    </location>
</feature>
<sequence>MTRASINTNPCSASTPRQRPGRGSRGEPQGRPRRLPTEPLGARGRQGAAALRRPHKGGGPPGAPPSPRTPTPPPGRTMPGPVAVPPAGDPRGAREASGQAARGGGAARGGRARTAPGHRRRARPPPLGVRQGREAAGQPPPPPGEQSAAWPRGLRRARDCGGGRAPARAPTHRAAALRGPGRAGGRRQGGRGAEPGPTRPLRPGSQRLAGPAAAPGEGRAAPTPPLPARRRRLAGAAPAPLQPPPVGRGAARPCLVLSLPPSFPPSEPLRGSRPGREPARSPTPPRQQTMRGRRPARGCRAPAPALRGRLRGLGTLR</sequence>
<evidence type="ECO:0000313" key="3">
    <source>
        <dbReference type="RefSeq" id="XP_032045901.1"/>
    </source>
</evidence>
<feature type="compositionally biased region" description="Low complexity" evidence="1">
    <location>
        <begin position="209"/>
        <end position="221"/>
    </location>
</feature>
<evidence type="ECO:0000313" key="2">
    <source>
        <dbReference type="Proteomes" id="UP000504639"/>
    </source>
</evidence>
<protein>
    <submittedName>
        <fullName evidence="3">Basic salivary proline-rich protein 4-like</fullName>
    </submittedName>
</protein>
<proteinExistence type="predicted"/>
<feature type="compositionally biased region" description="Low complexity" evidence="1">
    <location>
        <begin position="40"/>
        <end position="51"/>
    </location>
</feature>